<evidence type="ECO:0000313" key="2">
    <source>
        <dbReference type="EMBL" id="KAA6387843.1"/>
    </source>
</evidence>
<feature type="region of interest" description="Disordered" evidence="1">
    <location>
        <begin position="1"/>
        <end position="36"/>
    </location>
</feature>
<name>A0A5J4W002_9EUKA</name>
<proteinExistence type="predicted"/>
<dbReference type="Proteomes" id="UP000324800">
    <property type="component" value="Unassembled WGS sequence"/>
</dbReference>
<evidence type="ECO:0000313" key="3">
    <source>
        <dbReference type="Proteomes" id="UP000324800"/>
    </source>
</evidence>
<comment type="caution">
    <text evidence="2">The sequence shown here is derived from an EMBL/GenBank/DDBJ whole genome shotgun (WGS) entry which is preliminary data.</text>
</comment>
<reference evidence="2 3" key="1">
    <citation type="submission" date="2019-03" db="EMBL/GenBank/DDBJ databases">
        <title>Single cell metagenomics reveals metabolic interactions within the superorganism composed of flagellate Streblomastix strix and complex community of Bacteroidetes bacteria on its surface.</title>
        <authorList>
            <person name="Treitli S.C."/>
            <person name="Kolisko M."/>
            <person name="Husnik F."/>
            <person name="Keeling P."/>
            <person name="Hampl V."/>
        </authorList>
    </citation>
    <scope>NUCLEOTIDE SEQUENCE [LARGE SCALE GENOMIC DNA]</scope>
    <source>
        <strain evidence="2">ST1C</strain>
    </source>
</reference>
<evidence type="ECO:0000256" key="1">
    <source>
        <dbReference type="SAM" id="MobiDB-lite"/>
    </source>
</evidence>
<sequence>MRIAKRRSSSPFHSTSPPFSQQYINSSSQSSSSSDVIQIVDQSFKDALSKFGLNDNDKQINEGKEEGKE</sequence>
<dbReference type="AlphaFoldDB" id="A0A5J4W002"/>
<dbReference type="EMBL" id="SNRW01004217">
    <property type="protein sequence ID" value="KAA6387843.1"/>
    <property type="molecule type" value="Genomic_DNA"/>
</dbReference>
<organism evidence="2 3">
    <name type="scientific">Streblomastix strix</name>
    <dbReference type="NCBI Taxonomy" id="222440"/>
    <lineage>
        <taxon>Eukaryota</taxon>
        <taxon>Metamonada</taxon>
        <taxon>Preaxostyla</taxon>
        <taxon>Oxymonadida</taxon>
        <taxon>Streblomastigidae</taxon>
        <taxon>Streblomastix</taxon>
    </lineage>
</organism>
<feature type="compositionally biased region" description="Low complexity" evidence="1">
    <location>
        <begin position="9"/>
        <end position="36"/>
    </location>
</feature>
<protein>
    <submittedName>
        <fullName evidence="2">Uncharacterized protein</fullName>
    </submittedName>
</protein>
<accession>A0A5J4W002</accession>
<gene>
    <name evidence="2" type="ORF">EZS28_016631</name>
</gene>